<evidence type="ECO:0000313" key="2">
    <source>
        <dbReference type="Proteomes" id="UP000298460"/>
    </source>
</evidence>
<organism evidence="1 2">
    <name type="scientific">Desulfosporosinus fructosivorans</name>
    <dbReference type="NCBI Taxonomy" id="2018669"/>
    <lineage>
        <taxon>Bacteria</taxon>
        <taxon>Bacillati</taxon>
        <taxon>Bacillota</taxon>
        <taxon>Clostridia</taxon>
        <taxon>Eubacteriales</taxon>
        <taxon>Desulfitobacteriaceae</taxon>
        <taxon>Desulfosporosinus</taxon>
    </lineage>
</organism>
<proteinExistence type="predicted"/>
<dbReference type="Proteomes" id="UP000298460">
    <property type="component" value="Unassembled WGS sequence"/>
</dbReference>
<keyword evidence="2" id="KW-1185">Reference proteome</keyword>
<gene>
    <name evidence="1" type="ORF">E4K67_07230</name>
</gene>
<name>A0A4Z0RAQ4_9FIRM</name>
<accession>A0A4Z0RAQ4</accession>
<evidence type="ECO:0000313" key="1">
    <source>
        <dbReference type="EMBL" id="TGE39237.1"/>
    </source>
</evidence>
<protein>
    <submittedName>
        <fullName evidence="1">Uncharacterized protein</fullName>
    </submittedName>
</protein>
<dbReference type="AlphaFoldDB" id="A0A4Z0RAQ4"/>
<comment type="caution">
    <text evidence="1">The sequence shown here is derived from an EMBL/GenBank/DDBJ whole genome shotgun (WGS) entry which is preliminary data.</text>
</comment>
<reference evidence="1 2" key="1">
    <citation type="submission" date="2019-03" db="EMBL/GenBank/DDBJ databases">
        <title>Draft Genome Sequence of Desulfosporosinus fructosivorans Strain 63.6F, Isolated from Marine Sediment in the Baltic Sea.</title>
        <authorList>
            <person name="Hausmann B."/>
            <person name="Vandieken V."/>
            <person name="Pjevac P."/>
            <person name="Schreck K."/>
            <person name="Herbold C.W."/>
            <person name="Loy A."/>
        </authorList>
    </citation>
    <scope>NUCLEOTIDE SEQUENCE [LARGE SCALE GENOMIC DNA]</scope>
    <source>
        <strain evidence="1 2">63.6F</strain>
    </source>
</reference>
<dbReference type="EMBL" id="SPQQ01000002">
    <property type="protein sequence ID" value="TGE39237.1"/>
    <property type="molecule type" value="Genomic_DNA"/>
</dbReference>
<sequence length="63" mass="7117">MTDVSWRLLGGLLAGCLFVCNDFKLEIAMLHSPTFGCLPLAWFSFRKQSNNIIEVEESHDIMA</sequence>